<feature type="transmembrane region" description="Helical" evidence="2">
    <location>
        <begin position="69"/>
        <end position="89"/>
    </location>
</feature>
<keyword evidence="2" id="KW-0472">Membrane</keyword>
<sequence>MANLSDTSYLVRLEPRSLFTYTFLLALLVQLAHDVIIYYIQINEGYFKETIVEMPESAKILQLNKLAKYLDSISISFTISSLLSLQAFWSCVMEKISRRNYESICEYWIYLVLGVLLLPAFPIIAYVFDALIEKPKILENVPRLSVSVIALILCFVGGLRVNFEVNKLLNLNSRHLLNQQDKLKYFGDLNIWFNFALFIWSASYIILSFNGLVSLKLTRFISDILIAHVNFGGFILYICIILIVYPDFTIKQKPRAISTPFDVSKPNNGIDIAEIIAKKGPSGVEDLLMNQIIVETRQDVKVEQAYINPYRSLSTTLPATPSSSNHLSMDSLAPMPSPSSTFAGNSKNKNQLRSSPLNDASSQQTLDEHSTLTDNGGRFEDDESWQQVETLNESQFRVENNDEDMPSTFGRNQKSSSSDTEEESKEGSHRSMNPGETCCAIHLEITVKQFPSSLPFGWRTKEYIPTISFPDENACDVKQAKFGMGMIMGYKLSPCTDVLADDIFRLRISNNKNSKGVNGVNLSERGKDDINSSGSNSSGDVTVHSSVAPCNGIELIYLKVPGKVLLELVDALDSLAGSFLSIDSNNDKPKTKFSFTGKFYKFKRYEDVTG</sequence>
<keyword evidence="2" id="KW-1133">Transmembrane helix</keyword>
<dbReference type="Proteomes" id="UP000789375">
    <property type="component" value="Unassembled WGS sequence"/>
</dbReference>
<feature type="non-terminal residue" evidence="3">
    <location>
        <position position="610"/>
    </location>
</feature>
<comment type="caution">
    <text evidence="3">The sequence shown here is derived from an EMBL/GenBank/DDBJ whole genome shotgun (WGS) entry which is preliminary data.</text>
</comment>
<feature type="transmembrane region" description="Helical" evidence="2">
    <location>
        <begin position="144"/>
        <end position="163"/>
    </location>
</feature>
<reference evidence="3" key="1">
    <citation type="submission" date="2021-06" db="EMBL/GenBank/DDBJ databases">
        <authorList>
            <person name="Kallberg Y."/>
            <person name="Tangrot J."/>
            <person name="Rosling A."/>
        </authorList>
    </citation>
    <scope>NUCLEOTIDE SEQUENCE</scope>
    <source>
        <strain evidence="3">87-6 pot B 2015</strain>
    </source>
</reference>
<dbReference type="EMBL" id="CAJVPP010004101">
    <property type="protein sequence ID" value="CAG8643568.1"/>
    <property type="molecule type" value="Genomic_DNA"/>
</dbReference>
<feature type="compositionally biased region" description="Polar residues" evidence="1">
    <location>
        <begin position="338"/>
        <end position="365"/>
    </location>
</feature>
<feature type="transmembrane region" description="Helical" evidence="2">
    <location>
        <begin position="18"/>
        <end position="40"/>
    </location>
</feature>
<evidence type="ECO:0000256" key="2">
    <source>
        <dbReference type="SAM" id="Phobius"/>
    </source>
</evidence>
<feature type="transmembrane region" description="Helical" evidence="2">
    <location>
        <begin position="225"/>
        <end position="245"/>
    </location>
</feature>
<keyword evidence="4" id="KW-1185">Reference proteome</keyword>
<dbReference type="AlphaFoldDB" id="A0A9N9DP65"/>
<evidence type="ECO:0000313" key="3">
    <source>
        <dbReference type="EMBL" id="CAG8643568.1"/>
    </source>
</evidence>
<accession>A0A9N9DP65</accession>
<feature type="region of interest" description="Disordered" evidence="1">
    <location>
        <begin position="517"/>
        <end position="541"/>
    </location>
</feature>
<evidence type="ECO:0000256" key="1">
    <source>
        <dbReference type="SAM" id="MobiDB-lite"/>
    </source>
</evidence>
<protein>
    <submittedName>
        <fullName evidence="3">16310_t:CDS:1</fullName>
    </submittedName>
</protein>
<proteinExistence type="predicted"/>
<feature type="region of interest" description="Disordered" evidence="1">
    <location>
        <begin position="317"/>
        <end position="435"/>
    </location>
</feature>
<name>A0A9N9DP65_FUNMO</name>
<keyword evidence="2" id="KW-0812">Transmembrane</keyword>
<organism evidence="3 4">
    <name type="scientific">Funneliformis mosseae</name>
    <name type="common">Endomycorrhizal fungus</name>
    <name type="synonym">Glomus mosseae</name>
    <dbReference type="NCBI Taxonomy" id="27381"/>
    <lineage>
        <taxon>Eukaryota</taxon>
        <taxon>Fungi</taxon>
        <taxon>Fungi incertae sedis</taxon>
        <taxon>Mucoromycota</taxon>
        <taxon>Glomeromycotina</taxon>
        <taxon>Glomeromycetes</taxon>
        <taxon>Glomerales</taxon>
        <taxon>Glomeraceae</taxon>
        <taxon>Funneliformis</taxon>
    </lineage>
</organism>
<feature type="transmembrane region" description="Helical" evidence="2">
    <location>
        <begin position="191"/>
        <end position="213"/>
    </location>
</feature>
<feature type="compositionally biased region" description="Polar residues" evidence="1">
    <location>
        <begin position="385"/>
        <end position="398"/>
    </location>
</feature>
<feature type="transmembrane region" description="Helical" evidence="2">
    <location>
        <begin position="109"/>
        <end position="132"/>
    </location>
</feature>
<gene>
    <name evidence="3" type="ORF">FMOSSE_LOCUS11115</name>
</gene>
<evidence type="ECO:0000313" key="4">
    <source>
        <dbReference type="Proteomes" id="UP000789375"/>
    </source>
</evidence>